<dbReference type="PANTHER" id="PTHR48258">
    <property type="entry name" value="DUF4218 DOMAIN-CONTAINING PROTEIN-RELATED"/>
    <property type="match status" value="1"/>
</dbReference>
<gene>
    <name evidence="2" type="ORF">LTRI10_LOCUS47040</name>
</gene>
<accession>A0AAV2GC10</accession>
<reference evidence="2 3" key="1">
    <citation type="submission" date="2024-04" db="EMBL/GenBank/DDBJ databases">
        <authorList>
            <person name="Fracassetti M."/>
        </authorList>
    </citation>
    <scope>NUCLEOTIDE SEQUENCE [LARGE SCALE GENOMIC DNA]</scope>
</reference>
<sequence>MYALACGPHIGVKKYAGCIVNGVRFHTKDRNAHTRTQTCGVMVEGYHVNKLIDFYGVIDEILVVEYVKDKKVVLFKCEWFKLDGRKKGIQTDGHVTSINVGSLWYENDSFILADQAKQVFYLKDTKLGKDWKVVRKCRHRHIFDVPIAPSEVVDSEEVQDNVDIAFQEEVSNVDASLVIEEQHLIGLSRSNLDAEIVDATQVRIVESDHAVEDDEIFVDDCEEVDDTLEDYLSDVEVAQCVEVESDEDADVEV</sequence>
<organism evidence="2 3">
    <name type="scientific">Linum trigynum</name>
    <dbReference type="NCBI Taxonomy" id="586398"/>
    <lineage>
        <taxon>Eukaryota</taxon>
        <taxon>Viridiplantae</taxon>
        <taxon>Streptophyta</taxon>
        <taxon>Embryophyta</taxon>
        <taxon>Tracheophyta</taxon>
        <taxon>Spermatophyta</taxon>
        <taxon>Magnoliopsida</taxon>
        <taxon>eudicotyledons</taxon>
        <taxon>Gunneridae</taxon>
        <taxon>Pentapetalae</taxon>
        <taxon>rosids</taxon>
        <taxon>fabids</taxon>
        <taxon>Malpighiales</taxon>
        <taxon>Linaceae</taxon>
        <taxon>Linum</taxon>
    </lineage>
</organism>
<evidence type="ECO:0000313" key="2">
    <source>
        <dbReference type="EMBL" id="CAL1407368.1"/>
    </source>
</evidence>
<dbReference type="InterPro" id="IPR025312">
    <property type="entry name" value="DUF4216"/>
</dbReference>
<dbReference type="EMBL" id="OZ034821">
    <property type="protein sequence ID" value="CAL1407368.1"/>
    <property type="molecule type" value="Genomic_DNA"/>
</dbReference>
<name>A0AAV2GC10_9ROSI</name>
<evidence type="ECO:0000259" key="1">
    <source>
        <dbReference type="Pfam" id="PF13952"/>
    </source>
</evidence>
<feature type="domain" description="DUF4216" evidence="1">
    <location>
        <begin position="64"/>
        <end position="134"/>
    </location>
</feature>
<dbReference type="AlphaFoldDB" id="A0AAV2GC10"/>
<evidence type="ECO:0000313" key="3">
    <source>
        <dbReference type="Proteomes" id="UP001497516"/>
    </source>
</evidence>
<dbReference type="Proteomes" id="UP001497516">
    <property type="component" value="Chromosome 8"/>
</dbReference>
<proteinExistence type="predicted"/>
<keyword evidence="3" id="KW-1185">Reference proteome</keyword>
<protein>
    <recommendedName>
        <fullName evidence="1">DUF4216 domain-containing protein</fullName>
    </recommendedName>
</protein>
<dbReference type="Pfam" id="PF13952">
    <property type="entry name" value="DUF4216"/>
    <property type="match status" value="1"/>
</dbReference>